<accession>A0ABX0BJZ4</accession>
<dbReference type="EMBL" id="JAAGNC010000037">
    <property type="protein sequence ID" value="NEC55043.1"/>
    <property type="molecule type" value="Genomic_DNA"/>
</dbReference>
<gene>
    <name evidence="1" type="ORF">G3I59_05385</name>
</gene>
<protein>
    <submittedName>
        <fullName evidence="1">Uncharacterized protein</fullName>
    </submittedName>
</protein>
<proteinExistence type="predicted"/>
<evidence type="ECO:0000313" key="2">
    <source>
        <dbReference type="Proteomes" id="UP000470404"/>
    </source>
</evidence>
<organism evidence="1 2">
    <name type="scientific">Amycolatopsis rubida</name>
    <dbReference type="NCBI Taxonomy" id="112413"/>
    <lineage>
        <taxon>Bacteria</taxon>
        <taxon>Bacillati</taxon>
        <taxon>Actinomycetota</taxon>
        <taxon>Actinomycetes</taxon>
        <taxon>Pseudonocardiales</taxon>
        <taxon>Pseudonocardiaceae</taxon>
        <taxon>Amycolatopsis</taxon>
    </lineage>
</organism>
<name>A0ABX0BJZ4_9PSEU</name>
<dbReference type="Proteomes" id="UP000470404">
    <property type="component" value="Unassembled WGS sequence"/>
</dbReference>
<dbReference type="RefSeq" id="WP_067592630.1">
    <property type="nucleotide sequence ID" value="NZ_JAAGNC010000037.1"/>
</dbReference>
<sequence>MGADSACWTCASAPRRAAARIAGLDAYLREQTPHIGRWLDTSELTAERAADEIPARAEAAV</sequence>
<evidence type="ECO:0000313" key="1">
    <source>
        <dbReference type="EMBL" id="NEC55043.1"/>
    </source>
</evidence>
<reference evidence="1 2" key="1">
    <citation type="submission" date="2020-01" db="EMBL/GenBank/DDBJ databases">
        <title>Insect and environment-associated Actinomycetes.</title>
        <authorList>
            <person name="Currrie C."/>
            <person name="Chevrette M."/>
            <person name="Carlson C."/>
            <person name="Stubbendieck R."/>
            <person name="Wendt-Pienkowski E."/>
        </authorList>
    </citation>
    <scope>NUCLEOTIDE SEQUENCE [LARGE SCALE GENOMIC DNA]</scope>
    <source>
        <strain evidence="1 2">SID8386</strain>
    </source>
</reference>
<keyword evidence="2" id="KW-1185">Reference proteome</keyword>
<comment type="caution">
    <text evidence="1">The sequence shown here is derived from an EMBL/GenBank/DDBJ whole genome shotgun (WGS) entry which is preliminary data.</text>
</comment>